<dbReference type="EMBL" id="ABDF02000078">
    <property type="protein sequence ID" value="EHK20783.1"/>
    <property type="molecule type" value="Genomic_DNA"/>
</dbReference>
<dbReference type="GO" id="GO:0051999">
    <property type="term" value="P:mannosyl-inositol phosphorylceramide biosynthetic process"/>
    <property type="evidence" value="ECO:0007669"/>
    <property type="project" value="TreeGrafter"/>
</dbReference>
<dbReference type="eggNOG" id="ENOG502S433">
    <property type="taxonomic scope" value="Eukaryota"/>
</dbReference>
<name>G9MY23_HYPVG</name>
<keyword evidence="4" id="KW-1185">Reference proteome</keyword>
<dbReference type="PANTHER" id="PTHR32385:SF23">
    <property type="entry name" value="NUCLEOTIDE-DIPHOSPHO-SUGAR TRANSFERASE"/>
    <property type="match status" value="1"/>
</dbReference>
<dbReference type="VEuPathDB" id="FungiDB:TRIVIDRAFT_69476"/>
<dbReference type="RefSeq" id="XP_013954976.1">
    <property type="nucleotide sequence ID" value="XM_014099501.1"/>
</dbReference>
<evidence type="ECO:0000313" key="4">
    <source>
        <dbReference type="Proteomes" id="UP000007115"/>
    </source>
</evidence>
<dbReference type="AlphaFoldDB" id="G9MY23"/>
<organism evidence="3 4">
    <name type="scientific">Hypocrea virens (strain Gv29-8 / FGSC 10586)</name>
    <name type="common">Gliocladium virens</name>
    <name type="synonym">Trichoderma virens</name>
    <dbReference type="NCBI Taxonomy" id="413071"/>
    <lineage>
        <taxon>Eukaryota</taxon>
        <taxon>Fungi</taxon>
        <taxon>Dikarya</taxon>
        <taxon>Ascomycota</taxon>
        <taxon>Pezizomycotina</taxon>
        <taxon>Sordariomycetes</taxon>
        <taxon>Hypocreomycetidae</taxon>
        <taxon>Hypocreales</taxon>
        <taxon>Hypocreaceae</taxon>
        <taxon>Trichoderma</taxon>
    </lineage>
</organism>
<dbReference type="InParanoid" id="G9MY23"/>
<dbReference type="PANTHER" id="PTHR32385">
    <property type="entry name" value="MANNOSYL PHOSPHORYLINOSITOL CERAMIDE SYNTHASE"/>
    <property type="match status" value="1"/>
</dbReference>
<dbReference type="GeneID" id="25797246"/>
<dbReference type="HOGENOM" id="CLU_051866_1_1_1"/>
<sequence length="282" mass="32678">MLSFPGSLRQRRLVLALLLCITIWQFNAYLWQHPDWEWVLWTDEDNLQLVKDYFPWLEDTFLSLPGNIYRADLARNLYMYKFGGIYADLDTECLRPTFDALKSHNGSLLNKVEKTFAGEISASHVAIFGRMGADQTFHHHLPNAWMAASARHPFFLLPLEFARAEIQKSRRIFHQLWYDYPSAEQLTGPIALAKNIGRYQICGDTLDKIILLPDNLIYPFNWNDGQEIRSICSAEKDSFDETQCKEMLSVDAKGSISITYWSHTHRGKGSDDENIDRISHEK</sequence>
<keyword evidence="2" id="KW-0808">Transferase</keyword>
<accession>G9MY23</accession>
<evidence type="ECO:0000256" key="2">
    <source>
        <dbReference type="ARBA" id="ARBA00022679"/>
    </source>
</evidence>
<dbReference type="InterPro" id="IPR007577">
    <property type="entry name" value="GlycoTrfase_DXD_sugar-bd_CS"/>
</dbReference>
<reference evidence="3 4" key="1">
    <citation type="journal article" date="2011" name="Genome Biol.">
        <title>Comparative genome sequence analysis underscores mycoparasitism as the ancestral life style of Trichoderma.</title>
        <authorList>
            <person name="Kubicek C.P."/>
            <person name="Herrera-Estrella A."/>
            <person name="Seidl-Seiboth V."/>
            <person name="Martinez D.A."/>
            <person name="Druzhinina I.S."/>
            <person name="Thon M."/>
            <person name="Zeilinger S."/>
            <person name="Casas-Flores S."/>
            <person name="Horwitz B.A."/>
            <person name="Mukherjee P.K."/>
            <person name="Mukherjee M."/>
            <person name="Kredics L."/>
            <person name="Alcaraz L.D."/>
            <person name="Aerts A."/>
            <person name="Antal Z."/>
            <person name="Atanasova L."/>
            <person name="Cervantes-Badillo M.G."/>
            <person name="Challacombe J."/>
            <person name="Chertkov O."/>
            <person name="McCluskey K."/>
            <person name="Coulpier F."/>
            <person name="Deshpande N."/>
            <person name="von Doehren H."/>
            <person name="Ebbole D.J."/>
            <person name="Esquivel-Naranjo E.U."/>
            <person name="Fekete E."/>
            <person name="Flipphi M."/>
            <person name="Glaser F."/>
            <person name="Gomez-Rodriguez E.Y."/>
            <person name="Gruber S."/>
            <person name="Han C."/>
            <person name="Henrissat B."/>
            <person name="Hermosa R."/>
            <person name="Hernandez-Onate M."/>
            <person name="Karaffa L."/>
            <person name="Kosti I."/>
            <person name="Le Crom S."/>
            <person name="Lindquist E."/>
            <person name="Lucas S."/>
            <person name="Luebeck M."/>
            <person name="Luebeck P.S."/>
            <person name="Margeot A."/>
            <person name="Metz B."/>
            <person name="Misra M."/>
            <person name="Nevalainen H."/>
            <person name="Omann M."/>
            <person name="Packer N."/>
            <person name="Perrone G."/>
            <person name="Uresti-Rivera E.E."/>
            <person name="Salamov A."/>
            <person name="Schmoll M."/>
            <person name="Seiboth B."/>
            <person name="Shapiro H."/>
            <person name="Sukno S."/>
            <person name="Tamayo-Ramos J.A."/>
            <person name="Tisch D."/>
            <person name="Wiest A."/>
            <person name="Wilkinson H.H."/>
            <person name="Zhang M."/>
            <person name="Coutinho P.M."/>
            <person name="Kenerley C.M."/>
            <person name="Monte E."/>
            <person name="Baker S.E."/>
            <person name="Grigoriev I.V."/>
        </authorList>
    </citation>
    <scope>NUCLEOTIDE SEQUENCE [LARGE SCALE GENOMIC DNA]</scope>
    <source>
        <strain evidence="4">Gv29-8 / FGSC 10586</strain>
    </source>
</reference>
<evidence type="ECO:0000256" key="1">
    <source>
        <dbReference type="ARBA" id="ARBA00009003"/>
    </source>
</evidence>
<dbReference type="Pfam" id="PF04488">
    <property type="entry name" value="Gly_transf_sug"/>
    <property type="match status" value="1"/>
</dbReference>
<comment type="similarity">
    <text evidence="1">Belongs to the glycosyltransferase 32 family.</text>
</comment>
<dbReference type="SUPFAM" id="SSF53448">
    <property type="entry name" value="Nucleotide-diphospho-sugar transferases"/>
    <property type="match status" value="1"/>
</dbReference>
<proteinExistence type="inferred from homology"/>
<comment type="caution">
    <text evidence="3">The sequence shown here is derived from an EMBL/GenBank/DDBJ whole genome shotgun (WGS) entry which is preliminary data.</text>
</comment>
<evidence type="ECO:0000313" key="3">
    <source>
        <dbReference type="EMBL" id="EHK20783.1"/>
    </source>
</evidence>
<dbReference type="Gene3D" id="3.90.550.20">
    <property type="match status" value="1"/>
</dbReference>
<dbReference type="InterPro" id="IPR051706">
    <property type="entry name" value="Glycosyltransferase_domain"/>
</dbReference>
<dbReference type="Proteomes" id="UP000007115">
    <property type="component" value="Unassembled WGS sequence"/>
</dbReference>
<dbReference type="GO" id="GO:0000030">
    <property type="term" value="F:mannosyltransferase activity"/>
    <property type="evidence" value="ECO:0007669"/>
    <property type="project" value="TreeGrafter"/>
</dbReference>
<gene>
    <name evidence="3" type="ORF">TRIVIDRAFT_69476</name>
</gene>
<dbReference type="OMA" id="DWEWVLW"/>
<dbReference type="STRING" id="413071.G9MY23"/>
<protein>
    <submittedName>
        <fullName evidence="3">Glycosyltransferase family 32 protein</fullName>
    </submittedName>
</protein>
<dbReference type="GO" id="GO:0016020">
    <property type="term" value="C:membrane"/>
    <property type="evidence" value="ECO:0007669"/>
    <property type="project" value="GOC"/>
</dbReference>
<dbReference type="OrthoDB" id="3647at2759"/>
<dbReference type="InterPro" id="IPR029044">
    <property type="entry name" value="Nucleotide-diphossugar_trans"/>
</dbReference>